<name>A0A6B0ULT1_IXORI</name>
<feature type="transmembrane region" description="Helical" evidence="1">
    <location>
        <begin position="46"/>
        <end position="69"/>
    </location>
</feature>
<keyword evidence="1" id="KW-0812">Transmembrane</keyword>
<evidence type="ECO:0000313" key="2">
    <source>
        <dbReference type="EMBL" id="MXU90727.1"/>
    </source>
</evidence>
<organism evidence="2">
    <name type="scientific">Ixodes ricinus</name>
    <name type="common">Common tick</name>
    <name type="synonym">Acarus ricinus</name>
    <dbReference type="NCBI Taxonomy" id="34613"/>
    <lineage>
        <taxon>Eukaryota</taxon>
        <taxon>Metazoa</taxon>
        <taxon>Ecdysozoa</taxon>
        <taxon>Arthropoda</taxon>
        <taxon>Chelicerata</taxon>
        <taxon>Arachnida</taxon>
        <taxon>Acari</taxon>
        <taxon>Parasitiformes</taxon>
        <taxon>Ixodida</taxon>
        <taxon>Ixodoidea</taxon>
        <taxon>Ixodidae</taxon>
        <taxon>Ixodinae</taxon>
        <taxon>Ixodes</taxon>
    </lineage>
</organism>
<proteinExistence type="predicted"/>
<protein>
    <submittedName>
        <fullName evidence="2">Uncharacterized protein</fullName>
    </submittedName>
</protein>
<keyword evidence="1" id="KW-0472">Membrane</keyword>
<dbReference type="EMBL" id="GIFC01008644">
    <property type="protein sequence ID" value="MXU90727.1"/>
    <property type="molecule type" value="Transcribed_RNA"/>
</dbReference>
<dbReference type="AlphaFoldDB" id="A0A6B0ULT1"/>
<keyword evidence="1" id="KW-1133">Transmembrane helix</keyword>
<evidence type="ECO:0000256" key="1">
    <source>
        <dbReference type="SAM" id="Phobius"/>
    </source>
</evidence>
<sequence>MSCTRDDASSTRVAAAWASATLLRSACCTSPVCKLSRSRLTSARSLAFILLWSSMAANLSCASVTLPFISSSTRSSSCTASSFSCRLRSFELSAFSITPSELSWASFDVASAASEMF</sequence>
<reference evidence="2" key="1">
    <citation type="submission" date="2019-12" db="EMBL/GenBank/DDBJ databases">
        <title>An insight into the sialome of adult female Ixodes ricinus ticks feeding for 6 days.</title>
        <authorList>
            <person name="Perner J."/>
            <person name="Ribeiro J.M.C."/>
        </authorList>
    </citation>
    <scope>NUCLEOTIDE SEQUENCE</scope>
    <source>
        <strain evidence="2">Semi-engorged</strain>
        <tissue evidence="2">Salivary glands</tissue>
    </source>
</reference>
<accession>A0A6B0ULT1</accession>